<evidence type="ECO:0000313" key="1">
    <source>
        <dbReference type="EMBL" id="MDN3575033.1"/>
    </source>
</evidence>
<protein>
    <submittedName>
        <fullName evidence="1">Uncharacterized protein</fullName>
    </submittedName>
</protein>
<sequence>MRQLHGFAQGLGLDEFNLRVIVERVIVYMPWMSDEDRLAKARNWMLIAAQ</sequence>
<gene>
    <name evidence="1" type="ORF">QWZ18_31105</name>
</gene>
<accession>A0ABT8AYG0</accession>
<evidence type="ECO:0000313" key="2">
    <source>
        <dbReference type="Proteomes" id="UP001244297"/>
    </source>
</evidence>
<dbReference type="Proteomes" id="UP001244297">
    <property type="component" value="Unassembled WGS sequence"/>
</dbReference>
<name>A0ABT8AYG0_9HYPH</name>
<reference evidence="2" key="1">
    <citation type="journal article" date="2019" name="Int. J. Syst. Evol. Microbiol.">
        <title>The Global Catalogue of Microorganisms (GCM) 10K type strain sequencing project: providing services to taxonomists for standard genome sequencing and annotation.</title>
        <authorList>
            <consortium name="The Broad Institute Genomics Platform"/>
            <consortium name="The Broad Institute Genome Sequencing Center for Infectious Disease"/>
            <person name="Wu L."/>
            <person name="Ma J."/>
        </authorList>
    </citation>
    <scope>NUCLEOTIDE SEQUENCE [LARGE SCALE GENOMIC DNA]</scope>
    <source>
        <strain evidence="2">CECT 7806</strain>
    </source>
</reference>
<proteinExistence type="predicted"/>
<organism evidence="1 2">
    <name type="scientific">Methylobacterium longum</name>
    <dbReference type="NCBI Taxonomy" id="767694"/>
    <lineage>
        <taxon>Bacteria</taxon>
        <taxon>Pseudomonadati</taxon>
        <taxon>Pseudomonadota</taxon>
        <taxon>Alphaproteobacteria</taxon>
        <taxon>Hyphomicrobiales</taxon>
        <taxon>Methylobacteriaceae</taxon>
        <taxon>Methylobacterium</taxon>
    </lineage>
</organism>
<dbReference type="EMBL" id="JAUFPT010000130">
    <property type="protein sequence ID" value="MDN3575033.1"/>
    <property type="molecule type" value="Genomic_DNA"/>
</dbReference>
<keyword evidence="2" id="KW-1185">Reference proteome</keyword>
<dbReference type="RefSeq" id="WP_238294035.1">
    <property type="nucleotide sequence ID" value="NZ_BPQS01000093.1"/>
</dbReference>
<comment type="caution">
    <text evidence="1">The sequence shown here is derived from an EMBL/GenBank/DDBJ whole genome shotgun (WGS) entry which is preliminary data.</text>
</comment>